<dbReference type="GO" id="GO:0046872">
    <property type="term" value="F:metal ion binding"/>
    <property type="evidence" value="ECO:0007669"/>
    <property type="project" value="InterPro"/>
</dbReference>
<organism evidence="2 3">
    <name type="scientific">Haloplasma contractile SSD-17B</name>
    <dbReference type="NCBI Taxonomy" id="1033810"/>
    <lineage>
        <taxon>Bacteria</taxon>
        <taxon>Bacillati</taxon>
        <taxon>Mycoplasmatota</taxon>
        <taxon>Mollicutes</taxon>
        <taxon>Haloplasmatales</taxon>
        <taxon>Haloplasmataceae</taxon>
        <taxon>Haloplasma</taxon>
    </lineage>
</organism>
<dbReference type="Proteomes" id="UP000005707">
    <property type="component" value="Unassembled WGS sequence"/>
</dbReference>
<dbReference type="GO" id="GO:0008237">
    <property type="term" value="F:metallopeptidase activity"/>
    <property type="evidence" value="ECO:0007669"/>
    <property type="project" value="UniProtKB-KW"/>
</dbReference>
<dbReference type="InterPro" id="IPR007863">
    <property type="entry name" value="Peptidase_M16_C"/>
</dbReference>
<dbReference type="InParanoid" id="U2FLF0"/>
<dbReference type="SUPFAM" id="SSF63411">
    <property type="entry name" value="LuxS/MPP-like metallohydrolase"/>
    <property type="match status" value="2"/>
</dbReference>
<accession>U2FLF0</accession>
<dbReference type="GO" id="GO:0006508">
    <property type="term" value="P:proteolysis"/>
    <property type="evidence" value="ECO:0007669"/>
    <property type="project" value="UniProtKB-KW"/>
</dbReference>
<feature type="domain" description="Peptidase M16 C-terminal" evidence="1">
    <location>
        <begin position="181"/>
        <end position="355"/>
    </location>
</feature>
<dbReference type="Pfam" id="PF05193">
    <property type="entry name" value="Peptidase_M16_C"/>
    <property type="match status" value="1"/>
</dbReference>
<keyword evidence="2" id="KW-0645">Protease</keyword>
<dbReference type="InterPro" id="IPR050361">
    <property type="entry name" value="MPP/UQCRC_Complex"/>
</dbReference>
<protein>
    <submittedName>
        <fullName evidence="2">Inactive metalloprotease YmfF protein</fullName>
    </submittedName>
</protein>
<reference evidence="2 3" key="2">
    <citation type="journal article" date="2013" name="PLoS ONE">
        <title>INDIGO - INtegrated Data Warehouse of MIcrobial GenOmes with Examples from the Red Sea Extremophiles.</title>
        <authorList>
            <person name="Alam I."/>
            <person name="Antunes A."/>
            <person name="Kamau A.A."/>
            <person name="Ba Alawi W."/>
            <person name="Kalkatawi M."/>
            <person name="Stingl U."/>
            <person name="Bajic V.B."/>
        </authorList>
    </citation>
    <scope>NUCLEOTIDE SEQUENCE [LARGE SCALE GENOMIC DNA]</scope>
    <source>
        <strain evidence="2 3">SSD-17B</strain>
    </source>
</reference>
<dbReference type="FunCoup" id="U2FLF0">
    <property type="interactions" value="4"/>
</dbReference>
<dbReference type="Gene3D" id="3.30.830.10">
    <property type="entry name" value="Metalloenzyme, LuxS/M16 peptidase-like"/>
    <property type="match status" value="2"/>
</dbReference>
<dbReference type="PANTHER" id="PTHR11851">
    <property type="entry name" value="METALLOPROTEASE"/>
    <property type="match status" value="1"/>
</dbReference>
<keyword evidence="2" id="KW-0378">Hydrolase</keyword>
<dbReference type="NCBIfam" id="NF047422">
    <property type="entry name" value="YfmF_fam"/>
    <property type="match status" value="1"/>
</dbReference>
<dbReference type="OrthoDB" id="9762085at2"/>
<dbReference type="RefSeq" id="WP_008826327.1">
    <property type="nucleotide sequence ID" value="NZ_AFNU02000001.1"/>
</dbReference>
<proteinExistence type="predicted"/>
<gene>
    <name evidence="2" type="primary">ymfF</name>
    <name evidence="2" type="ORF">HLPCO_000236</name>
</gene>
<evidence type="ECO:0000313" key="2">
    <source>
        <dbReference type="EMBL" id="ERJ13570.1"/>
    </source>
</evidence>
<sequence>MDKKVFKIGGLRLHVYKTDKFKTTDVVLNFRNKLNPEEVTARAILPYVLKAGTNNYPSKQAINKELEKLYGASLGVSVNKNGAAHLLSFRMSLVNDKYLRYEESLLDKAFQLFSDVIFNPSTNDGAFEEKIINEEKRLLKDHFNSLKDNKIKYSLSRLIEVMCANEDFKSKSIGRLEDVDDITPHNLYELYQRILKTDTIDLFIIGDVDENRVKNVVTNYFKFDERPIHEDVIDRVKPETITPRIEIEKHNVKQGKLNIGFRTNTWGTDDDYYSLLVMNGVLGAYPHSLLFRNVREKESLCYYIASRIDKAKGLLLIFSGVEIDQFEKALTIIREQLEMVQNGKFDDSMIDDTKRTIVNGILELHDSPISILGNEYNYMMYGDHFDLDNIINKINSVTKEDIVSVANKIQEDTVFFLTGNEVK</sequence>
<dbReference type="InterPro" id="IPR011249">
    <property type="entry name" value="Metalloenz_LuxS/M16"/>
</dbReference>
<dbReference type="EMBL" id="AFNU02000001">
    <property type="protein sequence ID" value="ERJ13570.1"/>
    <property type="molecule type" value="Genomic_DNA"/>
</dbReference>
<dbReference type="PANTHER" id="PTHR11851:SF186">
    <property type="entry name" value="INACTIVE METALLOPROTEASE YMFF-RELATED"/>
    <property type="match status" value="1"/>
</dbReference>
<dbReference type="STRING" id="1033810.HLPCO_000236"/>
<name>U2FLF0_9MOLU</name>
<evidence type="ECO:0000313" key="3">
    <source>
        <dbReference type="Proteomes" id="UP000005707"/>
    </source>
</evidence>
<dbReference type="eggNOG" id="COG0612">
    <property type="taxonomic scope" value="Bacteria"/>
</dbReference>
<keyword evidence="3" id="KW-1185">Reference proteome</keyword>
<evidence type="ECO:0000259" key="1">
    <source>
        <dbReference type="Pfam" id="PF05193"/>
    </source>
</evidence>
<reference evidence="2 3" key="1">
    <citation type="journal article" date="2011" name="J. Bacteriol.">
        <title>Genome sequence of Haloplasma contractile, an unusual contractile bacterium from a deep-sea anoxic brine lake.</title>
        <authorList>
            <person name="Antunes A."/>
            <person name="Alam I."/>
            <person name="El Dorry H."/>
            <person name="Siam R."/>
            <person name="Robertson A."/>
            <person name="Bajic V.B."/>
            <person name="Stingl U."/>
        </authorList>
    </citation>
    <scope>NUCLEOTIDE SEQUENCE [LARGE SCALE GENOMIC DNA]</scope>
    <source>
        <strain evidence="2 3">SSD-17B</strain>
    </source>
</reference>
<keyword evidence="2" id="KW-0482">Metalloprotease</keyword>
<dbReference type="AlphaFoldDB" id="U2FLF0"/>
<comment type="caution">
    <text evidence="2">The sequence shown here is derived from an EMBL/GenBank/DDBJ whole genome shotgun (WGS) entry which is preliminary data.</text>
</comment>